<sequence>MTCDPHANLHLGLSAEAMVLIDPQLGDRPTPGANKKGLLPLLMAAIALLMLLPGGPSVQKSGFRQMARAMECASPCNEPLMIAARAPMVSH</sequence>
<keyword evidence="1" id="KW-0472">Membrane</keyword>
<proteinExistence type="predicted"/>
<organism evidence="2 3">
    <name type="scientific">Blastomonas fulva</name>
    <dbReference type="NCBI Taxonomy" id="1550728"/>
    <lineage>
        <taxon>Bacteria</taxon>
        <taxon>Pseudomonadati</taxon>
        <taxon>Pseudomonadota</taxon>
        <taxon>Alphaproteobacteria</taxon>
        <taxon>Sphingomonadales</taxon>
        <taxon>Sphingomonadaceae</taxon>
        <taxon>Blastomonas</taxon>
    </lineage>
</organism>
<keyword evidence="3" id="KW-1185">Reference proteome</keyword>
<dbReference type="EMBL" id="CP020083">
    <property type="protein sequence ID" value="ASR50192.1"/>
    <property type="molecule type" value="Genomic_DNA"/>
</dbReference>
<reference evidence="2 3" key="1">
    <citation type="submission" date="2017-03" db="EMBL/GenBank/DDBJ databases">
        <title>Complete genome sequence of Blastomonas fulva degrading microcsystin LR.</title>
        <authorList>
            <person name="Lee H.-g."/>
            <person name="Jin L."/>
            <person name="oh H.-M."/>
        </authorList>
    </citation>
    <scope>NUCLEOTIDE SEQUENCE [LARGE SCALE GENOMIC DNA]</scope>
    <source>
        <strain evidence="2 3">T2</strain>
    </source>
</reference>
<gene>
    <name evidence="2" type="ORF">B5J99_00815</name>
</gene>
<feature type="transmembrane region" description="Helical" evidence="1">
    <location>
        <begin position="38"/>
        <end position="58"/>
    </location>
</feature>
<name>A0ABM6M2W4_9SPHN</name>
<protein>
    <submittedName>
        <fullName evidence="2">Uncharacterized protein</fullName>
    </submittedName>
</protein>
<keyword evidence="1" id="KW-1133">Transmembrane helix</keyword>
<dbReference type="GeneID" id="303484115"/>
<evidence type="ECO:0000256" key="1">
    <source>
        <dbReference type="SAM" id="Phobius"/>
    </source>
</evidence>
<evidence type="ECO:0000313" key="2">
    <source>
        <dbReference type="EMBL" id="ASR50192.1"/>
    </source>
</evidence>
<dbReference type="RefSeq" id="WP_117351148.1">
    <property type="nucleotide sequence ID" value="NZ_CP020083.1"/>
</dbReference>
<accession>A0ABM6M2W4</accession>
<keyword evidence="1" id="KW-0812">Transmembrane</keyword>
<dbReference type="Proteomes" id="UP000258016">
    <property type="component" value="Chromosome"/>
</dbReference>
<evidence type="ECO:0000313" key="3">
    <source>
        <dbReference type="Proteomes" id="UP000258016"/>
    </source>
</evidence>